<feature type="domain" description="C2H2-type" evidence="2">
    <location>
        <begin position="13"/>
        <end position="41"/>
    </location>
</feature>
<dbReference type="PROSITE" id="PS50157">
    <property type="entry name" value="ZINC_FINGER_C2H2_2"/>
    <property type="match status" value="2"/>
</dbReference>
<gene>
    <name evidence="4 5" type="primary">LOC111291669</name>
</gene>
<dbReference type="Proteomes" id="UP000515121">
    <property type="component" value="Unplaced"/>
</dbReference>
<evidence type="ECO:0000313" key="5">
    <source>
        <dbReference type="RefSeq" id="XP_022739390.1"/>
    </source>
</evidence>
<evidence type="ECO:0000256" key="1">
    <source>
        <dbReference type="PROSITE-ProRule" id="PRU00042"/>
    </source>
</evidence>
<feature type="domain" description="C2H2-type" evidence="2">
    <location>
        <begin position="60"/>
        <end position="87"/>
    </location>
</feature>
<keyword evidence="1" id="KW-0479">Metal-binding</keyword>
<dbReference type="Gene3D" id="3.30.160.60">
    <property type="entry name" value="Classic Zinc Finger"/>
    <property type="match status" value="1"/>
</dbReference>
<sequence length="300" mass="33868">MGSPREAQRAETIKCHKCSVTFNQQDDFICHLLSSHQGTSKSSGHGTLTNEQVVIKNKKYECQFCHELFEERNCYDRHLVIHMKNNMKKVEGSVEVLTVQNSIQPFNSPGNNEIRLGFPYNDASECNLLFHDEQDKVNMNEKTLADKNCDKQNKFCTINDNKGEVTDTAAVSDLNVCLGFEKVLFTADKKGISESSDKTDIQFAINSMEGKKREMASNTSLLAPNARGNMFSDEDIEDRHFTSFTKRMGTDWKDKATGNIQKLVVPILIQGWVMSQLMLSRKIVVKVVQSFLPATNKAVI</sequence>
<protein>
    <submittedName>
        <fullName evidence="4 5">Uncharacterized protein LOC111291669</fullName>
    </submittedName>
</protein>
<dbReference type="InterPro" id="IPR013087">
    <property type="entry name" value="Znf_C2H2_type"/>
</dbReference>
<keyword evidence="1" id="KW-0862">Zinc</keyword>
<dbReference type="PROSITE" id="PS00028">
    <property type="entry name" value="ZINC_FINGER_C2H2_1"/>
    <property type="match status" value="2"/>
</dbReference>
<accession>A0A6P5YGA1</accession>
<dbReference type="GeneID" id="111291669"/>
<proteinExistence type="predicted"/>
<evidence type="ECO:0000313" key="3">
    <source>
        <dbReference type="Proteomes" id="UP000515121"/>
    </source>
</evidence>
<dbReference type="KEGG" id="dzi:111291669"/>
<dbReference type="SMART" id="SM00355">
    <property type="entry name" value="ZnF_C2H2"/>
    <property type="match status" value="2"/>
</dbReference>
<organism evidence="3 5">
    <name type="scientific">Durio zibethinus</name>
    <name type="common">Durian</name>
    <dbReference type="NCBI Taxonomy" id="66656"/>
    <lineage>
        <taxon>Eukaryota</taxon>
        <taxon>Viridiplantae</taxon>
        <taxon>Streptophyta</taxon>
        <taxon>Embryophyta</taxon>
        <taxon>Tracheophyta</taxon>
        <taxon>Spermatophyta</taxon>
        <taxon>Magnoliopsida</taxon>
        <taxon>eudicotyledons</taxon>
        <taxon>Gunneridae</taxon>
        <taxon>Pentapetalae</taxon>
        <taxon>rosids</taxon>
        <taxon>malvids</taxon>
        <taxon>Malvales</taxon>
        <taxon>Malvaceae</taxon>
        <taxon>Helicteroideae</taxon>
        <taxon>Durio</taxon>
    </lineage>
</organism>
<evidence type="ECO:0000313" key="4">
    <source>
        <dbReference type="RefSeq" id="XP_022739306.1"/>
    </source>
</evidence>
<dbReference type="PANTHER" id="PTHR37701">
    <property type="entry name" value="METHYL-CPG-BINDING DOMAIN-CONTAINING PROTEIN 8"/>
    <property type="match status" value="1"/>
</dbReference>
<dbReference type="GO" id="GO:0008270">
    <property type="term" value="F:zinc ion binding"/>
    <property type="evidence" value="ECO:0007669"/>
    <property type="project" value="UniProtKB-KW"/>
</dbReference>
<name>A0A6P5YGA1_DURZI</name>
<dbReference type="RefSeq" id="XP_022739306.1">
    <property type="nucleotide sequence ID" value="XM_022883571.1"/>
</dbReference>
<dbReference type="InterPro" id="IPR037472">
    <property type="entry name" value="MBD8"/>
</dbReference>
<dbReference type="AlphaFoldDB" id="A0A6P5YGA1"/>
<keyword evidence="3" id="KW-1185">Reference proteome</keyword>
<dbReference type="OrthoDB" id="1675150at2759"/>
<evidence type="ECO:0000259" key="2">
    <source>
        <dbReference type="PROSITE" id="PS50157"/>
    </source>
</evidence>
<reference evidence="4 5" key="1">
    <citation type="submission" date="2025-04" db="UniProtKB">
        <authorList>
            <consortium name="RefSeq"/>
        </authorList>
    </citation>
    <scope>IDENTIFICATION</scope>
    <source>
        <tissue evidence="4 5">Fruit stalk</tissue>
    </source>
</reference>
<dbReference type="RefSeq" id="XP_022739390.1">
    <property type="nucleotide sequence ID" value="XM_022883655.1"/>
</dbReference>
<dbReference type="PANTHER" id="PTHR37701:SF13">
    <property type="entry name" value="C2H2-TYPE DOMAIN-CONTAINING PROTEIN"/>
    <property type="match status" value="1"/>
</dbReference>
<keyword evidence="1" id="KW-0863">Zinc-finger</keyword>